<evidence type="ECO:0000313" key="2">
    <source>
        <dbReference type="EMBL" id="OGZ66922.1"/>
    </source>
</evidence>
<dbReference type="GO" id="GO:0003677">
    <property type="term" value="F:DNA binding"/>
    <property type="evidence" value="ECO:0007669"/>
    <property type="project" value="InterPro"/>
</dbReference>
<accession>A0A1G2HWL7</accession>
<name>A0A1G2HWL7_9BACT</name>
<gene>
    <name evidence="2" type="ORF">A3D34_02040</name>
</gene>
<dbReference type="EMBL" id="MHOQ01000017">
    <property type="protein sequence ID" value="OGZ66922.1"/>
    <property type="molecule type" value="Genomic_DNA"/>
</dbReference>
<evidence type="ECO:0000259" key="1">
    <source>
        <dbReference type="SMART" id="SM01321"/>
    </source>
</evidence>
<evidence type="ECO:0000313" key="3">
    <source>
        <dbReference type="Proteomes" id="UP000179183"/>
    </source>
</evidence>
<sequence length="254" mass="30232">MPYRKEEFINGDIYHIILRGIDNNIIFKNKDDFYRGIFSIYEFNNSNPVSIMKRREQRQKEKISLQIRRRRASSVDLLEEIEKLEIDIREKLVDILAFCFMPNHIHLLLKQITENGLHDFMVKLGSGYGRYFNQKHQRKGYVFQNRFRSVIIKDDNQLMMVINYIHANPISLIEPNFKEQGIKKHSIEEVVNFLKTGHRWSSFPDYVGIKNFPSVTERIFVTEFMGKEKGIINNMTEWVSYKKDPSLYGDVLLE</sequence>
<dbReference type="GO" id="GO:0006313">
    <property type="term" value="P:DNA transposition"/>
    <property type="evidence" value="ECO:0007669"/>
    <property type="project" value="InterPro"/>
</dbReference>
<dbReference type="AlphaFoldDB" id="A0A1G2HWL7"/>
<reference evidence="2 3" key="1">
    <citation type="journal article" date="2016" name="Nat. Commun.">
        <title>Thousands of microbial genomes shed light on interconnected biogeochemical processes in an aquifer system.</title>
        <authorList>
            <person name="Anantharaman K."/>
            <person name="Brown C.T."/>
            <person name="Hug L.A."/>
            <person name="Sharon I."/>
            <person name="Castelle C.J."/>
            <person name="Probst A.J."/>
            <person name="Thomas B.C."/>
            <person name="Singh A."/>
            <person name="Wilkins M.J."/>
            <person name="Karaoz U."/>
            <person name="Brodie E.L."/>
            <person name="Williams K.H."/>
            <person name="Hubbard S.S."/>
            <person name="Banfield J.F."/>
        </authorList>
    </citation>
    <scope>NUCLEOTIDE SEQUENCE [LARGE SCALE GENOMIC DNA]</scope>
</reference>
<dbReference type="Gene3D" id="3.30.70.1290">
    <property type="entry name" value="Transposase IS200-like"/>
    <property type="match status" value="1"/>
</dbReference>
<comment type="caution">
    <text evidence="2">The sequence shown here is derived from an EMBL/GenBank/DDBJ whole genome shotgun (WGS) entry which is preliminary data.</text>
</comment>
<dbReference type="InterPro" id="IPR002686">
    <property type="entry name" value="Transposase_17"/>
</dbReference>
<dbReference type="Proteomes" id="UP000179183">
    <property type="component" value="Unassembled WGS sequence"/>
</dbReference>
<dbReference type="InterPro" id="IPR036515">
    <property type="entry name" value="Transposase_17_sf"/>
</dbReference>
<dbReference type="SMART" id="SM01321">
    <property type="entry name" value="Y1_Tnp"/>
    <property type="match status" value="1"/>
</dbReference>
<dbReference type="PANTHER" id="PTHR34322:SF2">
    <property type="entry name" value="TRANSPOSASE IS200-LIKE DOMAIN-CONTAINING PROTEIN"/>
    <property type="match status" value="1"/>
</dbReference>
<feature type="domain" description="Transposase IS200-like" evidence="1">
    <location>
        <begin position="9"/>
        <end position="168"/>
    </location>
</feature>
<protein>
    <recommendedName>
        <fullName evidence="1">Transposase IS200-like domain-containing protein</fullName>
    </recommendedName>
</protein>
<dbReference type="SUPFAM" id="SSF143422">
    <property type="entry name" value="Transposase IS200-like"/>
    <property type="match status" value="1"/>
</dbReference>
<proteinExistence type="predicted"/>
<dbReference type="GO" id="GO:0004803">
    <property type="term" value="F:transposase activity"/>
    <property type="evidence" value="ECO:0007669"/>
    <property type="project" value="InterPro"/>
</dbReference>
<organism evidence="2 3">
    <name type="scientific">Candidatus Staskawiczbacteria bacterium RIFCSPHIGHO2_02_FULL_33_16</name>
    <dbReference type="NCBI Taxonomy" id="1802204"/>
    <lineage>
        <taxon>Bacteria</taxon>
        <taxon>Candidatus Staskawicziibacteriota</taxon>
    </lineage>
</organism>
<dbReference type="Pfam" id="PF01797">
    <property type="entry name" value="Y1_Tnp"/>
    <property type="match status" value="1"/>
</dbReference>
<dbReference type="PANTHER" id="PTHR34322">
    <property type="entry name" value="TRANSPOSASE, Y1_TNP DOMAIN-CONTAINING"/>
    <property type="match status" value="1"/>
</dbReference>